<protein>
    <submittedName>
        <fullName evidence="1">Uncharacterized protein</fullName>
    </submittedName>
</protein>
<sequence length="111" mass="12637">MLRASFGAGSVFPVWRLLRRLSGLVYFIHSDSGILPCVNAAEVHQLITGWAFYSRSPRDTVGPLCIMQSSILSECFQCHYSDFDVISCFCIDFAFLFLGDWQWEGEDRVTE</sequence>
<dbReference type="EMBL" id="GBXM01021649">
    <property type="protein sequence ID" value="JAH86928.1"/>
    <property type="molecule type" value="Transcribed_RNA"/>
</dbReference>
<evidence type="ECO:0000313" key="1">
    <source>
        <dbReference type="EMBL" id="JAH86928.1"/>
    </source>
</evidence>
<reference evidence="1" key="2">
    <citation type="journal article" date="2015" name="Fish Shellfish Immunol.">
        <title>Early steps in the European eel (Anguilla anguilla)-Vibrio vulnificus interaction in the gills: Role of the RtxA13 toxin.</title>
        <authorList>
            <person name="Callol A."/>
            <person name="Pajuelo D."/>
            <person name="Ebbesson L."/>
            <person name="Teles M."/>
            <person name="MacKenzie S."/>
            <person name="Amaro C."/>
        </authorList>
    </citation>
    <scope>NUCLEOTIDE SEQUENCE</scope>
</reference>
<accession>A0A0E9WBQ9</accession>
<organism evidence="1">
    <name type="scientific">Anguilla anguilla</name>
    <name type="common">European freshwater eel</name>
    <name type="synonym">Muraena anguilla</name>
    <dbReference type="NCBI Taxonomy" id="7936"/>
    <lineage>
        <taxon>Eukaryota</taxon>
        <taxon>Metazoa</taxon>
        <taxon>Chordata</taxon>
        <taxon>Craniata</taxon>
        <taxon>Vertebrata</taxon>
        <taxon>Euteleostomi</taxon>
        <taxon>Actinopterygii</taxon>
        <taxon>Neopterygii</taxon>
        <taxon>Teleostei</taxon>
        <taxon>Anguilliformes</taxon>
        <taxon>Anguillidae</taxon>
        <taxon>Anguilla</taxon>
    </lineage>
</organism>
<proteinExistence type="predicted"/>
<dbReference type="AlphaFoldDB" id="A0A0E9WBQ9"/>
<reference evidence="1" key="1">
    <citation type="submission" date="2014-11" db="EMBL/GenBank/DDBJ databases">
        <authorList>
            <person name="Amaro Gonzalez C."/>
        </authorList>
    </citation>
    <scope>NUCLEOTIDE SEQUENCE</scope>
</reference>
<name>A0A0E9WBQ9_ANGAN</name>